<dbReference type="CDD" id="cd18580">
    <property type="entry name" value="ABC_6TM_ABCC_D2"/>
    <property type="match status" value="1"/>
</dbReference>
<dbReference type="OrthoDB" id="6500128at2759"/>
<dbReference type="eggNOG" id="KOG0054">
    <property type="taxonomic scope" value="Eukaryota"/>
</dbReference>
<feature type="transmembrane region" description="Helical" evidence="13">
    <location>
        <begin position="155"/>
        <end position="173"/>
    </location>
</feature>
<evidence type="ECO:0000256" key="2">
    <source>
        <dbReference type="ARBA" id="ARBA00009726"/>
    </source>
</evidence>
<dbReference type="InterPro" id="IPR011527">
    <property type="entry name" value="ABC1_TM_dom"/>
</dbReference>
<dbReference type="Proteomes" id="UP000002051">
    <property type="component" value="Chromosome 8"/>
</dbReference>
<feature type="domain" description="ABC transporter" evidence="14">
    <location>
        <begin position="599"/>
        <end position="822"/>
    </location>
</feature>
<dbReference type="PROSITE" id="PS50893">
    <property type="entry name" value="ABC_TRANSPORTER_2"/>
    <property type="match status" value="2"/>
</dbReference>
<evidence type="ECO:0000256" key="13">
    <source>
        <dbReference type="SAM" id="Phobius"/>
    </source>
</evidence>
<feature type="transmembrane region" description="Helical" evidence="13">
    <location>
        <begin position="899"/>
        <end position="918"/>
    </location>
</feature>
<dbReference type="GO" id="GO:0016020">
    <property type="term" value="C:membrane"/>
    <property type="evidence" value="ECO:0007669"/>
    <property type="project" value="UniProtKB-SubCell"/>
</dbReference>
<evidence type="ECO:0000256" key="10">
    <source>
        <dbReference type="ARBA" id="ARBA00022989"/>
    </source>
</evidence>
<reference evidence="16 19" key="2">
    <citation type="journal article" date="2014" name="BMC Genomics">
        <title>An improved genome release (version Mt4.0) for the model legume Medicago truncatula.</title>
        <authorList>
            <person name="Tang H."/>
            <person name="Krishnakumar V."/>
            <person name="Bidwell S."/>
            <person name="Rosen B."/>
            <person name="Chan A."/>
            <person name="Zhou S."/>
            <person name="Gentzbittel L."/>
            <person name="Childs K.L."/>
            <person name="Yandell M."/>
            <person name="Gundlach H."/>
            <person name="Mayer K.F."/>
            <person name="Schwartz D.C."/>
            <person name="Town C.D."/>
        </authorList>
    </citation>
    <scope>GENOME REANNOTATION</scope>
    <source>
        <strain evidence="18 19">cv. Jemalong A17</strain>
    </source>
</reference>
<dbReference type="PROSITE" id="PS00211">
    <property type="entry name" value="ABC_TRANSPORTER_1"/>
    <property type="match status" value="1"/>
</dbReference>
<dbReference type="Gene3D" id="1.20.1560.10">
    <property type="entry name" value="ABC transporter type 1, transmembrane domain"/>
    <property type="match status" value="2"/>
</dbReference>
<evidence type="ECO:0000256" key="5">
    <source>
        <dbReference type="ARBA" id="ARBA00022692"/>
    </source>
</evidence>
<sequence>MANFWISIGEISWTCLKKFDLNSLCSQRSLVDTINILFLCVYYTSLLITLIRKSCTNESQRKCWNFLIVSICCALISIAFFSFGLWNLIAKTDNSEELNLVVCIIKGFIWISFAVSLIVQRIKLVRILNSIWWLSSCILVSSLNIEILLKNHVIETFDIVQWLVYFLLLYCAFKNLGHIRDNRVQECLSEPLLAQKNETAQTELGHATFLSKLIFSWVNSLLSLGYSKPLALEDIPSLVSEDEANMAYKKFVHAWESLVRERTKNNTKSLVLWSIVRSYLKENILIAFYALIRTIAVVVSPLILYAFVNYSNRTEEDLKQGLSIVGFLVVTKVFESVSQRHWFFNSRRSGMKMRSALMVAVYQKQLKLSSSARKRHSVGEIVNYIAVDSYRMGEFPWWFHITWTSALQLFLSTSVLFIVVGIGALPGLVPLLICGLFNIPFARILQNCQSQFMIAQDERLRTTSEILNSMKIIKLQSWEEKFKNLVESLRDKEFVWLSKAQILKASGSFLYWISPAMVSAVVFLACSVTKSAPLNAETIFTVLATLRNMGEPVRTIPEALSNMIQAKVSFDRLNNFFLDEDLNNNESEKNLNQCSVNALQIQDGNFIWDHESMSPALKDVNLEIKWRQKIAVCGPVGSGKSSLLYAILGEIPKISGTVYVGGTLAYVSQSSWIQSGTVQDNILFGKEMDKTRYEKAIKACALDKDIDDFSHGDLTEIGERGINMSGGQKQRIQLARAVYNDADIYLLDDPFSAVDAHTAAILFNDCVMTALRDKTVILVTHQVEFLSEVDTILVMEDGKVIQSGSYENLLKSGTAFELLVSAHKVTINDLNQNSEVLSNPQDSHGFYLTKNQSEGEISSIQGSIGAQLTQEEEKVIGNVGWKPLWDYINYSNGTLMSCLVILGQCCFLALQTSSNFWLATAIEIPKVTDTTLIGVYALLSISSTSFVYVRSYFAALLGLKASTAFFSSFTTSIFNAPMLFFDSTPVGRILTRASSDLSILDFDIPYSLTCVAIVAIEVLVMIFVIASVTWQVLIVAVPAMVALIFIQKYYQATARELIRINGTTKAPVMNFAAETSLGVVTVRAFNMVDRFFKNYLKLVDTDASLFFHSNVAMEWLVLRIEALLNLTVITAALLLILLPQRYLSPGRVGLSLSYALTLNGAQIFWTRWFSNLSNYIISVERIKQFIHIPAEPPAIVDNNRPPSSWPSKGKIDLQGLEVRYRPNAPLVLKGITCTFKGGSRVGVVGRTGSGKSTLISALFRLVEPSRGDILIDGINICSMGLKDLRMKLSIIPQEPTLFKGSIRTNLDPLGLYSDDEIWKAVEKCQLKETISKLPSLLDSSVSDEGGNWSLGQRQLFCLGRVLLKRNRILVLDEATASIDSATDAILQRIIRQEFEECTVITVAHRVPTVIDSDMVMVLSYGKLVEYDEPSKLMDTNSSFSKLVAEYWSSCRKNSLPYISKKHQ</sequence>
<keyword evidence="19" id="KW-1185">Reference proteome</keyword>
<feature type="transmembrane region" description="Helical" evidence="13">
    <location>
        <begin position="98"/>
        <end position="119"/>
    </location>
</feature>
<dbReference type="InterPro" id="IPR050173">
    <property type="entry name" value="ABC_transporter_C-like"/>
</dbReference>
<dbReference type="GO" id="GO:0055085">
    <property type="term" value="P:transmembrane transport"/>
    <property type="evidence" value="ECO:0000318"/>
    <property type="project" value="GO_Central"/>
</dbReference>
<dbReference type="EMBL" id="PSQE01000008">
    <property type="protein sequence ID" value="RHN40345.1"/>
    <property type="molecule type" value="Genomic_DNA"/>
</dbReference>
<evidence type="ECO:0000313" key="17">
    <source>
        <dbReference type="EMBL" id="RHN40345.1"/>
    </source>
</evidence>
<dbReference type="EMBL" id="CM001224">
    <property type="protein sequence ID" value="AET02441.1"/>
    <property type="molecule type" value="Genomic_DNA"/>
</dbReference>
<dbReference type="Gramene" id="rna46492">
    <property type="protein sequence ID" value="RHN40345.1"/>
    <property type="gene ID" value="gene46492"/>
</dbReference>
<feature type="domain" description="ABC transmembrane type-1" evidence="15">
    <location>
        <begin position="899"/>
        <end position="1161"/>
    </location>
</feature>
<dbReference type="CDD" id="cd03250">
    <property type="entry name" value="ABCC_MRP_domain1"/>
    <property type="match status" value="1"/>
</dbReference>
<evidence type="ECO:0000256" key="1">
    <source>
        <dbReference type="ARBA" id="ARBA00004141"/>
    </source>
</evidence>
<proteinExistence type="inferred from homology"/>
<evidence type="ECO:0000256" key="4">
    <source>
        <dbReference type="ARBA" id="ARBA00022448"/>
    </source>
</evidence>
<dbReference type="SUPFAM" id="SSF52540">
    <property type="entry name" value="P-loop containing nucleoside triphosphate hydrolases"/>
    <property type="match status" value="2"/>
</dbReference>
<evidence type="ECO:0000313" key="16">
    <source>
        <dbReference type="EMBL" id="AET02441.1"/>
    </source>
</evidence>
<evidence type="ECO:0000259" key="14">
    <source>
        <dbReference type="PROSITE" id="PS50893"/>
    </source>
</evidence>
<keyword evidence="9" id="KW-1278">Translocase</keyword>
<comment type="similarity">
    <text evidence="2">Belongs to the ABC transporter superfamily. ABCC family. Conjugate transporter (TC 3.A.1.208) subfamily.</text>
</comment>
<feature type="transmembrane region" description="Helical" evidence="13">
    <location>
        <begin position="930"/>
        <end position="949"/>
    </location>
</feature>
<dbReference type="FunFam" id="3.40.50.300:FF:000169">
    <property type="entry name" value="ABC transporter C family member 3"/>
    <property type="match status" value="1"/>
</dbReference>
<dbReference type="InterPro" id="IPR027417">
    <property type="entry name" value="P-loop_NTPase"/>
</dbReference>
<dbReference type="GO" id="GO:0140359">
    <property type="term" value="F:ABC-type transporter activity"/>
    <property type="evidence" value="ECO:0000318"/>
    <property type="project" value="GO_Central"/>
</dbReference>
<evidence type="ECO:0000313" key="18">
    <source>
        <dbReference type="EnsemblPlants" id="AET02441"/>
    </source>
</evidence>
<dbReference type="EnsemblPlants" id="AET02441">
    <property type="protein sequence ID" value="AET02441"/>
    <property type="gene ID" value="MTR_8g040620"/>
</dbReference>
<evidence type="ECO:0000256" key="7">
    <source>
        <dbReference type="ARBA" id="ARBA00022741"/>
    </source>
</evidence>
<evidence type="ECO:0000313" key="19">
    <source>
        <dbReference type="Proteomes" id="UP000002051"/>
    </source>
</evidence>
<dbReference type="CDD" id="cd03244">
    <property type="entry name" value="ABCC_MRP_domain2"/>
    <property type="match status" value="1"/>
</dbReference>
<evidence type="ECO:0000256" key="12">
    <source>
        <dbReference type="ARBA" id="ARBA00034018"/>
    </source>
</evidence>
<dbReference type="HOGENOM" id="CLU_000604_27_0_1"/>
<feature type="domain" description="ABC transporter" evidence="14">
    <location>
        <begin position="1213"/>
        <end position="1445"/>
    </location>
</feature>
<protein>
    <recommendedName>
        <fullName evidence="3">ABC-type xenobiotic transporter</fullName>
        <ecNumber evidence="3">7.6.2.2</ecNumber>
    </recommendedName>
</protein>
<dbReference type="Pfam" id="PF00005">
    <property type="entry name" value="ABC_tran"/>
    <property type="match status" value="2"/>
</dbReference>
<keyword evidence="7" id="KW-0547">Nucleotide-binding</keyword>
<gene>
    <name evidence="18" type="primary">11420766</name>
    <name evidence="16" type="ordered locus">MTR_8g040620</name>
    <name evidence="17" type="ORF">MtrunA17_Chr8g0353781</name>
</gene>
<dbReference type="OMA" id="RYLAMCI"/>
<feature type="transmembrane region" description="Helical" evidence="13">
    <location>
        <begin position="961"/>
        <end position="981"/>
    </location>
</feature>
<evidence type="ECO:0000256" key="3">
    <source>
        <dbReference type="ARBA" id="ARBA00012191"/>
    </source>
</evidence>
<dbReference type="InterPro" id="IPR036640">
    <property type="entry name" value="ABC1_TM_sf"/>
</dbReference>
<dbReference type="PROSITE" id="PS50929">
    <property type="entry name" value="ABC_TM1F"/>
    <property type="match status" value="2"/>
</dbReference>
<name>G7LHL6_MEDTR</name>
<dbReference type="PaxDb" id="3880-AET02441"/>
<dbReference type="GO" id="GO:0016887">
    <property type="term" value="F:ATP hydrolysis activity"/>
    <property type="evidence" value="ECO:0007669"/>
    <property type="project" value="InterPro"/>
</dbReference>
<dbReference type="SUPFAM" id="SSF90123">
    <property type="entry name" value="ABC transporter transmembrane region"/>
    <property type="match status" value="2"/>
</dbReference>
<accession>G7LHL6</accession>
<evidence type="ECO:0000256" key="11">
    <source>
        <dbReference type="ARBA" id="ARBA00023136"/>
    </source>
</evidence>
<feature type="transmembrane region" description="Helical" evidence="13">
    <location>
        <begin position="1032"/>
        <end position="1050"/>
    </location>
</feature>
<dbReference type="FunFam" id="1.20.1560.10:FF:000003">
    <property type="entry name" value="ABC transporter C family member 10"/>
    <property type="match status" value="1"/>
</dbReference>
<dbReference type="PANTHER" id="PTHR24223">
    <property type="entry name" value="ATP-BINDING CASSETTE SUB-FAMILY C"/>
    <property type="match status" value="1"/>
</dbReference>
<keyword evidence="10 13" id="KW-1133">Transmembrane helix</keyword>
<feature type="transmembrane region" description="Helical" evidence="13">
    <location>
        <begin position="33"/>
        <end position="51"/>
    </location>
</feature>
<comment type="subcellular location">
    <subcellularLocation>
        <location evidence="1">Membrane</location>
        <topology evidence="1">Multi-pass membrane protein</topology>
    </subcellularLocation>
</comment>
<reference evidence="18" key="3">
    <citation type="submission" date="2015-04" db="UniProtKB">
        <authorList>
            <consortium name="EnsemblPlants"/>
        </authorList>
    </citation>
    <scope>IDENTIFICATION</scope>
    <source>
        <strain evidence="18">cv. Jemalong A17</strain>
    </source>
</reference>
<comment type="catalytic activity">
    <reaction evidence="12">
        <text>ATP + H2O + xenobioticSide 1 = ADP + phosphate + xenobioticSide 2.</text>
        <dbReference type="EC" id="7.6.2.2"/>
    </reaction>
</comment>
<dbReference type="Pfam" id="PF00664">
    <property type="entry name" value="ABC_membrane"/>
    <property type="match status" value="2"/>
</dbReference>
<feature type="transmembrane region" description="Helical" evidence="13">
    <location>
        <begin position="131"/>
        <end position="149"/>
    </location>
</feature>
<dbReference type="EC" id="7.6.2.2" evidence="3"/>
<dbReference type="InterPro" id="IPR044746">
    <property type="entry name" value="ABCC_6TM_D1"/>
</dbReference>
<feature type="transmembrane region" description="Helical" evidence="13">
    <location>
        <begin position="1116"/>
        <end position="1138"/>
    </location>
</feature>
<reference evidence="20" key="4">
    <citation type="journal article" date="2018" name="Nat. Plants">
        <title>Whole-genome landscape of Medicago truncatula symbiotic genes.</title>
        <authorList>
            <person name="Pecrix Y."/>
            <person name="Staton S.E."/>
            <person name="Sallet E."/>
            <person name="Lelandais-Briere C."/>
            <person name="Moreau S."/>
            <person name="Carrere S."/>
            <person name="Blein T."/>
            <person name="Jardinaud M.F."/>
            <person name="Latrasse D."/>
            <person name="Zouine M."/>
            <person name="Zahm M."/>
            <person name="Kreplak J."/>
            <person name="Mayjonade B."/>
            <person name="Satge C."/>
            <person name="Perez M."/>
            <person name="Cauet S."/>
            <person name="Marande W."/>
            <person name="Chantry-Darmon C."/>
            <person name="Lopez-Roques C."/>
            <person name="Bouchez O."/>
            <person name="Berard A."/>
            <person name="Debelle F."/>
            <person name="Munos S."/>
            <person name="Bendahmane A."/>
            <person name="Berges H."/>
            <person name="Niebel A."/>
            <person name="Buitink J."/>
            <person name="Frugier F."/>
            <person name="Benhamed M."/>
            <person name="Crespi M."/>
            <person name="Gouzy J."/>
            <person name="Gamas P."/>
        </authorList>
    </citation>
    <scope>NUCLEOTIDE SEQUENCE [LARGE SCALE GENOMIC DNA]</scope>
    <source>
        <strain evidence="20">cv. Jemalong A17</strain>
    </source>
</reference>
<dbReference type="Proteomes" id="UP000265566">
    <property type="component" value="Chromosome 8"/>
</dbReference>
<reference evidence="17" key="5">
    <citation type="journal article" date="2018" name="Nat. Plants">
        <title>Whole-genome landscape of Medicago truncatula symbiotic genes.</title>
        <authorList>
            <person name="Pecrix Y."/>
            <person name="Gamas P."/>
            <person name="Carrere S."/>
        </authorList>
    </citation>
    <scope>NUCLEOTIDE SEQUENCE</scope>
    <source>
        <tissue evidence="17">Leaves</tissue>
    </source>
</reference>
<evidence type="ECO:0000313" key="20">
    <source>
        <dbReference type="Proteomes" id="UP000265566"/>
    </source>
</evidence>
<evidence type="ECO:0000256" key="6">
    <source>
        <dbReference type="ARBA" id="ARBA00022737"/>
    </source>
</evidence>
<feature type="transmembrane region" description="Helical" evidence="13">
    <location>
        <begin position="1002"/>
        <end position="1026"/>
    </location>
</feature>
<keyword evidence="6" id="KW-0677">Repeat</keyword>
<evidence type="ECO:0000259" key="15">
    <source>
        <dbReference type="PROSITE" id="PS50929"/>
    </source>
</evidence>
<dbReference type="PANTHER" id="PTHR24223:SF108">
    <property type="entry name" value="ABC TRANSPORTER C FAMILY MEMBER 8"/>
    <property type="match status" value="1"/>
</dbReference>
<dbReference type="InterPro" id="IPR003593">
    <property type="entry name" value="AAA+_ATPase"/>
</dbReference>
<dbReference type="CDD" id="cd18579">
    <property type="entry name" value="ABC_6TM_ABCC_D1"/>
    <property type="match status" value="1"/>
</dbReference>
<dbReference type="GO" id="GO:0005524">
    <property type="term" value="F:ATP binding"/>
    <property type="evidence" value="ECO:0007669"/>
    <property type="project" value="UniProtKB-KW"/>
</dbReference>
<dbReference type="InterPro" id="IPR044726">
    <property type="entry name" value="ABCC_6TM_D2"/>
</dbReference>
<dbReference type="GO" id="GO:0008559">
    <property type="term" value="F:ABC-type xenobiotic transporter activity"/>
    <property type="evidence" value="ECO:0007669"/>
    <property type="project" value="UniProtKB-EC"/>
</dbReference>
<dbReference type="InterPro" id="IPR003439">
    <property type="entry name" value="ABC_transporter-like_ATP-bd"/>
</dbReference>
<reference evidence="16 19" key="1">
    <citation type="journal article" date="2011" name="Nature">
        <title>The Medicago genome provides insight into the evolution of rhizobial symbioses.</title>
        <authorList>
            <person name="Young N.D."/>
            <person name="Debelle F."/>
            <person name="Oldroyd G.E."/>
            <person name="Geurts R."/>
            <person name="Cannon S.B."/>
            <person name="Udvardi M.K."/>
            <person name="Benedito V.A."/>
            <person name="Mayer K.F."/>
            <person name="Gouzy J."/>
            <person name="Schoof H."/>
            <person name="Van de Peer Y."/>
            <person name="Proost S."/>
            <person name="Cook D.R."/>
            <person name="Meyers B.C."/>
            <person name="Spannagl M."/>
            <person name="Cheung F."/>
            <person name="De Mita S."/>
            <person name="Krishnakumar V."/>
            <person name="Gundlach H."/>
            <person name="Zhou S."/>
            <person name="Mudge J."/>
            <person name="Bharti A.K."/>
            <person name="Murray J.D."/>
            <person name="Naoumkina M.A."/>
            <person name="Rosen B."/>
            <person name="Silverstein K.A."/>
            <person name="Tang H."/>
            <person name="Rombauts S."/>
            <person name="Zhao P.X."/>
            <person name="Zhou P."/>
            <person name="Barbe V."/>
            <person name="Bardou P."/>
            <person name="Bechner M."/>
            <person name="Bellec A."/>
            <person name="Berger A."/>
            <person name="Berges H."/>
            <person name="Bidwell S."/>
            <person name="Bisseling T."/>
            <person name="Choisne N."/>
            <person name="Couloux A."/>
            <person name="Denny R."/>
            <person name="Deshpande S."/>
            <person name="Dai X."/>
            <person name="Doyle J.J."/>
            <person name="Dudez A.M."/>
            <person name="Farmer A.D."/>
            <person name="Fouteau S."/>
            <person name="Franken C."/>
            <person name="Gibelin C."/>
            <person name="Gish J."/>
            <person name="Goldstein S."/>
            <person name="Gonzalez A.J."/>
            <person name="Green P.J."/>
            <person name="Hallab A."/>
            <person name="Hartog M."/>
            <person name="Hua A."/>
            <person name="Humphray S.J."/>
            <person name="Jeong D.H."/>
            <person name="Jing Y."/>
            <person name="Jocker A."/>
            <person name="Kenton S.M."/>
            <person name="Kim D.J."/>
            <person name="Klee K."/>
            <person name="Lai H."/>
            <person name="Lang C."/>
            <person name="Lin S."/>
            <person name="Macmil S.L."/>
            <person name="Magdelenat G."/>
            <person name="Matthews L."/>
            <person name="McCorrison J."/>
            <person name="Monaghan E.L."/>
            <person name="Mun J.H."/>
            <person name="Najar F.Z."/>
            <person name="Nicholson C."/>
            <person name="Noirot C."/>
            <person name="O'Bleness M."/>
            <person name="Paule C.R."/>
            <person name="Poulain J."/>
            <person name="Prion F."/>
            <person name="Qin B."/>
            <person name="Qu C."/>
            <person name="Retzel E.F."/>
            <person name="Riddle C."/>
            <person name="Sallet E."/>
            <person name="Samain S."/>
            <person name="Samson N."/>
            <person name="Sanders I."/>
            <person name="Saurat O."/>
            <person name="Scarpelli C."/>
            <person name="Schiex T."/>
            <person name="Segurens B."/>
            <person name="Severin A.J."/>
            <person name="Sherrier D.J."/>
            <person name="Shi R."/>
            <person name="Sims S."/>
            <person name="Singer S.R."/>
            <person name="Sinharoy S."/>
            <person name="Sterck L."/>
            <person name="Viollet A."/>
            <person name="Wang B.B."/>
            <person name="Wang K."/>
            <person name="Wang M."/>
            <person name="Wang X."/>
            <person name="Warfsmann J."/>
            <person name="Weissenbach J."/>
            <person name="White D.D."/>
            <person name="White J.D."/>
            <person name="Wiley G.B."/>
            <person name="Wincker P."/>
            <person name="Xing Y."/>
            <person name="Yang L."/>
            <person name="Yao Z."/>
            <person name="Ying F."/>
            <person name="Zhai J."/>
            <person name="Zhou L."/>
            <person name="Zuber A."/>
            <person name="Denarie J."/>
            <person name="Dixon R.A."/>
            <person name="May G.D."/>
            <person name="Schwartz D.C."/>
            <person name="Rogers J."/>
            <person name="Quetier F."/>
            <person name="Town C.D."/>
            <person name="Roe B.A."/>
        </authorList>
    </citation>
    <scope>NUCLEOTIDE SEQUENCE [LARGE SCALE GENOMIC DNA]</scope>
    <source>
        <strain evidence="16">A17</strain>
        <strain evidence="18 19">cv. Jemalong A17</strain>
    </source>
</reference>
<dbReference type="KEGG" id="mtr:11420766"/>
<dbReference type="SMART" id="SM00382">
    <property type="entry name" value="AAA"/>
    <property type="match status" value="2"/>
</dbReference>
<dbReference type="FunFam" id="1.20.1560.10:FF:000002">
    <property type="entry name" value="ABC transporter C family member 5"/>
    <property type="match status" value="1"/>
</dbReference>
<feature type="transmembrane region" description="Helical" evidence="13">
    <location>
        <begin position="397"/>
        <end position="422"/>
    </location>
</feature>
<feature type="transmembrane region" description="Helical" evidence="13">
    <location>
        <begin position="284"/>
        <end position="308"/>
    </location>
</feature>
<keyword evidence="8" id="KW-0067">ATP-binding</keyword>
<organism evidence="16 19">
    <name type="scientific">Medicago truncatula</name>
    <name type="common">Barrel medic</name>
    <name type="synonym">Medicago tribuloides</name>
    <dbReference type="NCBI Taxonomy" id="3880"/>
    <lineage>
        <taxon>Eukaryota</taxon>
        <taxon>Viridiplantae</taxon>
        <taxon>Streptophyta</taxon>
        <taxon>Embryophyta</taxon>
        <taxon>Tracheophyta</taxon>
        <taxon>Spermatophyta</taxon>
        <taxon>Magnoliopsida</taxon>
        <taxon>eudicotyledons</taxon>
        <taxon>Gunneridae</taxon>
        <taxon>Pentapetalae</taxon>
        <taxon>rosids</taxon>
        <taxon>fabids</taxon>
        <taxon>Fabales</taxon>
        <taxon>Fabaceae</taxon>
        <taxon>Papilionoideae</taxon>
        <taxon>50 kb inversion clade</taxon>
        <taxon>NPAAA clade</taxon>
        <taxon>Hologalegina</taxon>
        <taxon>IRL clade</taxon>
        <taxon>Trifolieae</taxon>
        <taxon>Medicago</taxon>
    </lineage>
</organism>
<dbReference type="FunFam" id="3.40.50.300:FF:001405">
    <property type="entry name" value="Multidrug resistance protein associated1"/>
    <property type="match status" value="1"/>
</dbReference>
<evidence type="ECO:0000256" key="9">
    <source>
        <dbReference type="ARBA" id="ARBA00022967"/>
    </source>
</evidence>
<feature type="domain" description="ABC transmembrane type-1" evidence="15">
    <location>
        <begin position="284"/>
        <end position="565"/>
    </location>
</feature>
<keyword evidence="5 13" id="KW-0812">Transmembrane</keyword>
<dbReference type="Gene3D" id="3.40.50.300">
    <property type="entry name" value="P-loop containing nucleotide triphosphate hydrolases"/>
    <property type="match status" value="2"/>
</dbReference>
<feature type="transmembrane region" description="Helical" evidence="13">
    <location>
        <begin position="63"/>
        <end position="86"/>
    </location>
</feature>
<keyword evidence="4" id="KW-0813">Transport</keyword>
<dbReference type="InterPro" id="IPR017871">
    <property type="entry name" value="ABC_transporter-like_CS"/>
</dbReference>
<evidence type="ECO:0000256" key="8">
    <source>
        <dbReference type="ARBA" id="ARBA00022840"/>
    </source>
</evidence>
<keyword evidence="11 13" id="KW-0472">Membrane</keyword>
<keyword evidence="17" id="KW-0378">Hydrolase</keyword>
<feature type="transmembrane region" description="Helical" evidence="13">
    <location>
        <begin position="320"/>
        <end position="338"/>
    </location>
</feature>